<dbReference type="PROSITE" id="PS50943">
    <property type="entry name" value="HTH_CROC1"/>
    <property type="match status" value="1"/>
</dbReference>
<organism evidence="2 3">
    <name type="scientific">Bacteroides nordii</name>
    <dbReference type="NCBI Taxonomy" id="291645"/>
    <lineage>
        <taxon>Bacteria</taxon>
        <taxon>Pseudomonadati</taxon>
        <taxon>Bacteroidota</taxon>
        <taxon>Bacteroidia</taxon>
        <taxon>Bacteroidales</taxon>
        <taxon>Bacteroidaceae</taxon>
        <taxon>Bacteroides</taxon>
    </lineage>
</organism>
<feature type="domain" description="HTH cro/C1-type" evidence="1">
    <location>
        <begin position="82"/>
        <end position="137"/>
    </location>
</feature>
<dbReference type="SMART" id="SM00530">
    <property type="entry name" value="HTH_XRE"/>
    <property type="match status" value="1"/>
</dbReference>
<sequence length="172" mass="20370">MIKNKKQYTMMKKQLEELLTNIWDIKEILQKENNIPLRLQLGTFERGLVKLQKELEEYEKLTSKSLSCLEFDSFKDDMNKAIISFRIASDISQKKLAAEMFIQEQQIQRYEQSDYLSASFERILQLLEALEIRMILRKDFKKDAFKATPANVWELNDKIRKRGSILQIAGEE</sequence>
<dbReference type="InterPro" id="IPR010982">
    <property type="entry name" value="Lambda_DNA-bd_dom_sf"/>
</dbReference>
<dbReference type="RefSeq" id="WP_122201768.1">
    <property type="nucleotide sequence ID" value="NZ_CABJFV010000010.1"/>
</dbReference>
<accession>A0A413VL34</accession>
<name>A0A413VL34_9BACE</name>
<dbReference type="Proteomes" id="UP000284379">
    <property type="component" value="Unassembled WGS sequence"/>
</dbReference>
<protein>
    <submittedName>
        <fullName evidence="2">XRE family transcriptional regulator</fullName>
    </submittedName>
</protein>
<gene>
    <name evidence="2" type="ORF">DW888_13685</name>
</gene>
<proteinExistence type="predicted"/>
<reference evidence="2 3" key="1">
    <citation type="submission" date="2018-08" db="EMBL/GenBank/DDBJ databases">
        <title>A genome reference for cultivated species of the human gut microbiota.</title>
        <authorList>
            <person name="Zou Y."/>
            <person name="Xue W."/>
            <person name="Luo G."/>
        </authorList>
    </citation>
    <scope>NUCLEOTIDE SEQUENCE [LARGE SCALE GENOMIC DNA]</scope>
    <source>
        <strain evidence="2 3">AM40-30BH</strain>
    </source>
</reference>
<evidence type="ECO:0000259" key="1">
    <source>
        <dbReference type="PROSITE" id="PS50943"/>
    </source>
</evidence>
<dbReference type="SUPFAM" id="SSF47413">
    <property type="entry name" value="lambda repressor-like DNA-binding domains"/>
    <property type="match status" value="1"/>
</dbReference>
<dbReference type="EMBL" id="QSGO01000010">
    <property type="protein sequence ID" value="RHB34242.1"/>
    <property type="molecule type" value="Genomic_DNA"/>
</dbReference>
<dbReference type="GO" id="GO:0003677">
    <property type="term" value="F:DNA binding"/>
    <property type="evidence" value="ECO:0007669"/>
    <property type="project" value="InterPro"/>
</dbReference>
<dbReference type="CDD" id="cd00093">
    <property type="entry name" value="HTH_XRE"/>
    <property type="match status" value="1"/>
</dbReference>
<evidence type="ECO:0000313" key="3">
    <source>
        <dbReference type="Proteomes" id="UP000284379"/>
    </source>
</evidence>
<dbReference type="InterPro" id="IPR001387">
    <property type="entry name" value="Cro/C1-type_HTH"/>
</dbReference>
<evidence type="ECO:0000313" key="2">
    <source>
        <dbReference type="EMBL" id="RHB34242.1"/>
    </source>
</evidence>
<dbReference type="Gene3D" id="1.10.260.40">
    <property type="entry name" value="lambda repressor-like DNA-binding domains"/>
    <property type="match status" value="1"/>
</dbReference>
<comment type="caution">
    <text evidence="2">The sequence shown here is derived from an EMBL/GenBank/DDBJ whole genome shotgun (WGS) entry which is preliminary data.</text>
</comment>
<dbReference type="AlphaFoldDB" id="A0A413VL34"/>